<dbReference type="OrthoDB" id="424551at2759"/>
<evidence type="ECO:0000259" key="2">
    <source>
        <dbReference type="PROSITE" id="PS51186"/>
    </source>
</evidence>
<dbReference type="SUPFAM" id="SSF55729">
    <property type="entry name" value="Acyl-CoA N-acyltransferases (Nat)"/>
    <property type="match status" value="1"/>
</dbReference>
<dbReference type="HOGENOM" id="CLU_1190294_0_0_1"/>
<dbReference type="Pfam" id="PF00583">
    <property type="entry name" value="Acetyltransf_1"/>
    <property type="match status" value="1"/>
</dbReference>
<evidence type="ECO:0000256" key="1">
    <source>
        <dbReference type="SAM" id="Phobius"/>
    </source>
</evidence>
<dbReference type="OMA" id="ISHPAIM"/>
<evidence type="ECO:0000313" key="4">
    <source>
        <dbReference type="Proteomes" id="UP000030653"/>
    </source>
</evidence>
<dbReference type="CDD" id="cd04301">
    <property type="entry name" value="NAT_SF"/>
    <property type="match status" value="1"/>
</dbReference>
<dbReference type="Proteomes" id="UP000030653">
    <property type="component" value="Unassembled WGS sequence"/>
</dbReference>
<dbReference type="PROSITE" id="PS51186">
    <property type="entry name" value="GNAT"/>
    <property type="match status" value="1"/>
</dbReference>
<keyword evidence="1" id="KW-0812">Transmembrane</keyword>
<protein>
    <recommendedName>
        <fullName evidence="2">N-acetyltransferase domain-containing protein</fullName>
    </recommendedName>
</protein>
<sequence>MSHFFLTSANGSTKISTETPDVHVFVQNPPLNHLWIFFPIPFNPDQLSDWLAHHLPNNPAGRAFNAWTVNCYNKEMALKLYKEWKATSFDILYEMNLPSSPAVRAGSPCSDGFLIREDPSFLKSREPGRVSEAFMDREHTLTVVDEKTGNVAGFATLISDDDTKRKYISSIEVFPSYRRRGLALALMKRGMESDKEGYTIWLTVFAENIGAVALYFGLGFRIHRCLWVVGGTNP</sequence>
<dbReference type="InterPro" id="IPR000182">
    <property type="entry name" value="GNAT_dom"/>
</dbReference>
<accession>M5FT46</accession>
<dbReference type="GeneID" id="63686341"/>
<dbReference type="EMBL" id="JH795870">
    <property type="protein sequence ID" value="EJT99173.1"/>
    <property type="molecule type" value="Genomic_DNA"/>
</dbReference>
<keyword evidence="1" id="KW-1133">Transmembrane helix</keyword>
<feature type="transmembrane region" description="Helical" evidence="1">
    <location>
        <begin position="198"/>
        <end position="218"/>
    </location>
</feature>
<proteinExistence type="predicted"/>
<dbReference type="Gene3D" id="3.40.630.30">
    <property type="match status" value="1"/>
</dbReference>
<dbReference type="GO" id="GO:0016747">
    <property type="term" value="F:acyltransferase activity, transferring groups other than amino-acyl groups"/>
    <property type="evidence" value="ECO:0007669"/>
    <property type="project" value="InterPro"/>
</dbReference>
<keyword evidence="4" id="KW-1185">Reference proteome</keyword>
<dbReference type="RefSeq" id="XP_040626071.1">
    <property type="nucleotide sequence ID" value="XM_040771279.1"/>
</dbReference>
<keyword evidence="1" id="KW-0472">Membrane</keyword>
<evidence type="ECO:0000313" key="3">
    <source>
        <dbReference type="EMBL" id="EJT99173.1"/>
    </source>
</evidence>
<gene>
    <name evidence="3" type="ORF">DACRYDRAFT_17402</name>
</gene>
<dbReference type="AlphaFoldDB" id="M5FT46"/>
<organism evidence="3 4">
    <name type="scientific">Dacryopinax primogenitus (strain DJM 731)</name>
    <name type="common">Brown rot fungus</name>
    <dbReference type="NCBI Taxonomy" id="1858805"/>
    <lineage>
        <taxon>Eukaryota</taxon>
        <taxon>Fungi</taxon>
        <taxon>Dikarya</taxon>
        <taxon>Basidiomycota</taxon>
        <taxon>Agaricomycotina</taxon>
        <taxon>Dacrymycetes</taxon>
        <taxon>Dacrymycetales</taxon>
        <taxon>Dacrymycetaceae</taxon>
        <taxon>Dacryopinax</taxon>
    </lineage>
</organism>
<feature type="domain" description="N-acetyltransferase" evidence="2">
    <location>
        <begin position="101"/>
        <end position="234"/>
    </location>
</feature>
<dbReference type="InterPro" id="IPR016181">
    <property type="entry name" value="Acyl_CoA_acyltransferase"/>
</dbReference>
<reference evidence="3 4" key="1">
    <citation type="journal article" date="2012" name="Science">
        <title>The Paleozoic origin of enzymatic lignin decomposition reconstructed from 31 fungal genomes.</title>
        <authorList>
            <person name="Floudas D."/>
            <person name="Binder M."/>
            <person name="Riley R."/>
            <person name="Barry K."/>
            <person name="Blanchette R.A."/>
            <person name="Henrissat B."/>
            <person name="Martinez A.T."/>
            <person name="Otillar R."/>
            <person name="Spatafora J.W."/>
            <person name="Yadav J.S."/>
            <person name="Aerts A."/>
            <person name="Benoit I."/>
            <person name="Boyd A."/>
            <person name="Carlson A."/>
            <person name="Copeland A."/>
            <person name="Coutinho P.M."/>
            <person name="de Vries R.P."/>
            <person name="Ferreira P."/>
            <person name="Findley K."/>
            <person name="Foster B."/>
            <person name="Gaskell J."/>
            <person name="Glotzer D."/>
            <person name="Gorecki P."/>
            <person name="Heitman J."/>
            <person name="Hesse C."/>
            <person name="Hori C."/>
            <person name="Igarashi K."/>
            <person name="Jurgens J.A."/>
            <person name="Kallen N."/>
            <person name="Kersten P."/>
            <person name="Kohler A."/>
            <person name="Kuees U."/>
            <person name="Kumar T.K.A."/>
            <person name="Kuo A."/>
            <person name="LaButti K."/>
            <person name="Larrondo L.F."/>
            <person name="Lindquist E."/>
            <person name="Ling A."/>
            <person name="Lombard V."/>
            <person name="Lucas S."/>
            <person name="Lundell T."/>
            <person name="Martin R."/>
            <person name="McLaughlin D.J."/>
            <person name="Morgenstern I."/>
            <person name="Morin E."/>
            <person name="Murat C."/>
            <person name="Nagy L.G."/>
            <person name="Nolan M."/>
            <person name="Ohm R.A."/>
            <person name="Patyshakuliyeva A."/>
            <person name="Rokas A."/>
            <person name="Ruiz-Duenas F.J."/>
            <person name="Sabat G."/>
            <person name="Salamov A."/>
            <person name="Samejima M."/>
            <person name="Schmutz J."/>
            <person name="Slot J.C."/>
            <person name="St John F."/>
            <person name="Stenlid J."/>
            <person name="Sun H."/>
            <person name="Sun S."/>
            <person name="Syed K."/>
            <person name="Tsang A."/>
            <person name="Wiebenga A."/>
            <person name="Young D."/>
            <person name="Pisabarro A."/>
            <person name="Eastwood D.C."/>
            <person name="Martin F."/>
            <person name="Cullen D."/>
            <person name="Grigoriev I.V."/>
            <person name="Hibbett D.S."/>
        </authorList>
    </citation>
    <scope>NUCLEOTIDE SEQUENCE [LARGE SCALE GENOMIC DNA]</scope>
    <source>
        <strain evidence="3 4">DJM-731 SS1</strain>
    </source>
</reference>
<name>M5FT46_DACPD</name>